<feature type="transmembrane region" description="Helical" evidence="2">
    <location>
        <begin position="83"/>
        <end position="105"/>
    </location>
</feature>
<feature type="transmembrane region" description="Helical" evidence="2">
    <location>
        <begin position="27"/>
        <end position="47"/>
    </location>
</feature>
<name>A0A0N8KMY2_9CYAN</name>
<gene>
    <name evidence="3" type="ORF">HLUCCA11_12635</name>
</gene>
<keyword evidence="2" id="KW-0812">Transmembrane</keyword>
<evidence type="ECO:0000256" key="1">
    <source>
        <dbReference type="SAM" id="MobiDB-lite"/>
    </source>
</evidence>
<sequence length="182" mass="19156">MTGSSPKPSSRPPRTTIKRQRTNRPGAIVGAIGALFVVYVLIGLLLSMPAPPFWVWIPAAIGMVLLAVGMDRPMVSGSRKNELGLLVYLGALLLVVALAIAANYIGSNQSFDDVRFFVALFGLAMLTLLAVVLTAAAAITSAQASAALMRTTSDARRLTVVLSTCFFGICLGGFIGFITILL</sequence>
<evidence type="ECO:0000313" key="4">
    <source>
        <dbReference type="Proteomes" id="UP000050465"/>
    </source>
</evidence>
<protein>
    <submittedName>
        <fullName evidence="3">Uncharacterized protein</fullName>
    </submittedName>
</protein>
<organism evidence="3 4">
    <name type="scientific">Phormidesmis priestleyi Ana</name>
    <dbReference type="NCBI Taxonomy" id="1666911"/>
    <lineage>
        <taxon>Bacteria</taxon>
        <taxon>Bacillati</taxon>
        <taxon>Cyanobacteriota</taxon>
        <taxon>Cyanophyceae</taxon>
        <taxon>Leptolyngbyales</taxon>
        <taxon>Leptolyngbyaceae</taxon>
        <taxon>Phormidesmis</taxon>
    </lineage>
</organism>
<feature type="compositionally biased region" description="Low complexity" evidence="1">
    <location>
        <begin position="1"/>
        <end position="14"/>
    </location>
</feature>
<proteinExistence type="predicted"/>
<comment type="caution">
    <text evidence="3">The sequence shown here is derived from an EMBL/GenBank/DDBJ whole genome shotgun (WGS) entry which is preliminary data.</text>
</comment>
<feature type="region of interest" description="Disordered" evidence="1">
    <location>
        <begin position="1"/>
        <end position="20"/>
    </location>
</feature>
<keyword evidence="2" id="KW-0472">Membrane</keyword>
<keyword evidence="2" id="KW-1133">Transmembrane helix</keyword>
<dbReference type="STRING" id="1666911.HLUCCA11_12635"/>
<evidence type="ECO:0000256" key="2">
    <source>
        <dbReference type="SAM" id="Phobius"/>
    </source>
</evidence>
<dbReference type="Proteomes" id="UP000050465">
    <property type="component" value="Unassembled WGS sequence"/>
</dbReference>
<feature type="transmembrane region" description="Helical" evidence="2">
    <location>
        <begin position="53"/>
        <end position="71"/>
    </location>
</feature>
<feature type="transmembrane region" description="Helical" evidence="2">
    <location>
        <begin position="117"/>
        <end position="139"/>
    </location>
</feature>
<dbReference type="AlphaFoldDB" id="A0A0N8KMY2"/>
<accession>A0A0N8KMY2</accession>
<reference evidence="3 4" key="1">
    <citation type="submission" date="2015-09" db="EMBL/GenBank/DDBJ databases">
        <title>Identification and resolution of microdiversity through metagenomic sequencing of parallel consortia.</title>
        <authorList>
            <person name="Nelson W.C."/>
            <person name="Romine M.F."/>
            <person name="Lindemann S.R."/>
        </authorList>
    </citation>
    <scope>NUCLEOTIDE SEQUENCE [LARGE SCALE GENOMIC DNA]</scope>
    <source>
        <strain evidence="3">Ana</strain>
    </source>
</reference>
<feature type="transmembrane region" description="Helical" evidence="2">
    <location>
        <begin position="160"/>
        <end position="181"/>
    </location>
</feature>
<dbReference type="EMBL" id="LJZR01000015">
    <property type="protein sequence ID" value="KPQ35010.1"/>
    <property type="molecule type" value="Genomic_DNA"/>
</dbReference>
<evidence type="ECO:0000313" key="3">
    <source>
        <dbReference type="EMBL" id="KPQ35010.1"/>
    </source>
</evidence>